<feature type="region of interest" description="Disordered" evidence="1">
    <location>
        <begin position="864"/>
        <end position="913"/>
    </location>
</feature>
<feature type="compositionally biased region" description="Basic and acidic residues" evidence="1">
    <location>
        <begin position="331"/>
        <end position="347"/>
    </location>
</feature>
<feature type="compositionally biased region" description="Pro residues" evidence="1">
    <location>
        <begin position="705"/>
        <end position="719"/>
    </location>
</feature>
<reference evidence="2 3" key="1">
    <citation type="journal article" date="2020" name="ISME J.">
        <title>Uncovering the hidden diversity of litter-decomposition mechanisms in mushroom-forming fungi.</title>
        <authorList>
            <person name="Floudas D."/>
            <person name="Bentzer J."/>
            <person name="Ahren D."/>
            <person name="Johansson T."/>
            <person name="Persson P."/>
            <person name="Tunlid A."/>
        </authorList>
    </citation>
    <scope>NUCLEOTIDE SEQUENCE [LARGE SCALE GENOMIC DNA]</scope>
    <source>
        <strain evidence="2 3">CBS 661.87</strain>
    </source>
</reference>
<feature type="compositionally biased region" description="Low complexity" evidence="1">
    <location>
        <begin position="240"/>
        <end position="251"/>
    </location>
</feature>
<feature type="compositionally biased region" description="Acidic residues" evidence="1">
    <location>
        <begin position="1292"/>
        <end position="1301"/>
    </location>
</feature>
<feature type="region of interest" description="Disordered" evidence="1">
    <location>
        <begin position="674"/>
        <end position="778"/>
    </location>
</feature>
<feature type="compositionally biased region" description="Polar residues" evidence="1">
    <location>
        <begin position="1148"/>
        <end position="1166"/>
    </location>
</feature>
<dbReference type="EMBL" id="JAACJP010000016">
    <property type="protein sequence ID" value="KAF5379423.1"/>
    <property type="molecule type" value="Genomic_DNA"/>
</dbReference>
<feature type="region of interest" description="Disordered" evidence="1">
    <location>
        <begin position="1313"/>
        <end position="1390"/>
    </location>
</feature>
<feature type="compositionally biased region" description="Low complexity" evidence="1">
    <location>
        <begin position="291"/>
        <end position="301"/>
    </location>
</feature>
<gene>
    <name evidence="2" type="ORF">D9615_006621</name>
</gene>
<feature type="compositionally biased region" description="Basic and acidic residues" evidence="1">
    <location>
        <begin position="420"/>
        <end position="429"/>
    </location>
</feature>
<feature type="compositionally biased region" description="Low complexity" evidence="1">
    <location>
        <begin position="177"/>
        <end position="189"/>
    </location>
</feature>
<evidence type="ECO:0000256" key="1">
    <source>
        <dbReference type="SAM" id="MobiDB-lite"/>
    </source>
</evidence>
<protein>
    <submittedName>
        <fullName evidence="2">Uncharacterized protein</fullName>
    </submittedName>
</protein>
<feature type="compositionally biased region" description="Polar residues" evidence="1">
    <location>
        <begin position="1099"/>
        <end position="1108"/>
    </location>
</feature>
<feature type="compositionally biased region" description="Low complexity" evidence="1">
    <location>
        <begin position="748"/>
        <end position="768"/>
    </location>
</feature>
<sequence>MAHDIFPAVPSENWDDDFEFQARTTATTTTKKNLHDPNDTHRMSIASSDWDHDDDNDHTINTILEDRKNTLHLSPEWIEPGPSTPRRSHPHAENWDDDFEDSPVRRAFPSPPGKEKISPSRARRMIQNQQPRPESWDDEFDASPVKPAHRISPTRARRVQQHQRNDNCNGVASTTLPSRPSRSSGGSSSSEDEGPPHDLDFGYVDRDQEDRTVTARSRRAALSRLSPDSTPPPPVPALPLPFLLPTSNTSPSPSPFPRSPTSSVFSVPLTHRPPSSSAFTVTSTTHLRPTASRSSSGLGALPPSPPIHRERERRRLRKKSRPQGPGIELSTMRRERDSDSYDYRYDTGGEEGEVDGRPQTPPPPPVQPAQSVPVTPSGNGNAGGAGALLSRIGSVKKWGVRRKRGSTTPGEVVGSGKLDTLPHPRHLLDDNNLTPRPHSQASTSSVPSSSGSSNAHRPFPPPHGTSSKRMSSPHAPVTGTGTGGTWFFRAASSSYASRGSTSDISLPMQVHPHTPTKNKQRDEQQQTQTPSPAKLVKRKSLGFVQLRRGLGVGGHGDDAAEKERERERERYAGLGLGRAGGGEKEQDVFVADTGREPERDSSGGRRSEDKDKEKDGSRSFMGSVRRISLVGRHKRTKSGVSLSNVTARLDVVGLGVGLRDDTLTPTPKSVAAAHANANAAAAAQMETPRKPAPQAHTHALLPPIELQPPSPPRLRPTPQRPQSGAGGAKGIPPERMLSPTLSSSTVGSTASAPPVSPSASPNAARRTPLGSPQAASLGRSTIGPAHIVAVEGPGVVAGGATGAMRRSSLGDLKIPERISQAQVGLRRDMERVREFAAGVEQLKELQVTYDTLVAEVQAILDAHAHAHAQQHQQQQPQETRATSPSFFANLPRPMSRNRSHTNPPPPSASTTSLAQTLVSHPLSSASPHSTHLKTTNPQLAYKQLASAYYTIRSKYRISWECAELLIDLGSGSSSGERGPPTSVSAPLMSTAIIPSLDKGTKRSLGRERAITLGGEDSRPPTPVPGQLPPSISTPGMSGKSGWRASTGKHDLSQRQLVLLKEILSGDAVNAVGEERTISIPEEAVSVNREWRWGKDAMSSTLTLPSEDSSVPGEAAGDGGERDAKLKKKRRASRLGMTGLRDMLRSLKRSQSNVLDNSSNSGTSSVATPAPMSSTSLSTTDNSSMDSHRYPHARVPPTQRRRAKTSSGPESVRLGRPTSPYSPSSLSSKPSPRRPSLASIFRLGQKAKPASPELPPELREYNHYHHNNHSRPHMPDGLPRSRSASRQESSSTGEDEEDWDRMDDASDMDAAARVLGIGSPQDTSATVRGKGKKGRSPYLQDAYTPSLPTLPGQSLTPKRSASGSQSSIWGAGGGEGSRSGTPPHPPLPQHARTTRLSNVEEHAIGGNEYIRAPQPRASSRGSHYRTGGTSPRLPVQKSGSVRSMPPQFAASALPDPTLAMTPENIRPLLENAKEVQARLLECIEEIRALLAAYMHP</sequence>
<feature type="compositionally biased region" description="Low complexity" evidence="1">
    <location>
        <begin position="439"/>
        <end position="453"/>
    </location>
</feature>
<keyword evidence="3" id="KW-1185">Reference proteome</keyword>
<dbReference type="OrthoDB" id="2554322at2759"/>
<feature type="compositionally biased region" description="Polar residues" evidence="1">
    <location>
        <begin position="876"/>
        <end position="886"/>
    </location>
</feature>
<feature type="compositionally biased region" description="Basic residues" evidence="1">
    <location>
        <begin position="311"/>
        <end position="321"/>
    </location>
</feature>
<feature type="compositionally biased region" description="Polar residues" evidence="1">
    <location>
        <begin position="273"/>
        <end position="287"/>
    </location>
</feature>
<feature type="compositionally biased region" description="Low complexity" evidence="1">
    <location>
        <begin position="259"/>
        <end position="268"/>
    </location>
</feature>
<feature type="region of interest" description="Disordered" evidence="1">
    <location>
        <begin position="1099"/>
        <end position="1301"/>
    </location>
</feature>
<feature type="compositionally biased region" description="Basic and acidic residues" evidence="1">
    <location>
        <begin position="194"/>
        <end position="213"/>
    </location>
</feature>
<proteinExistence type="predicted"/>
<organism evidence="2 3">
    <name type="scientific">Tricholomella constricta</name>
    <dbReference type="NCBI Taxonomy" id="117010"/>
    <lineage>
        <taxon>Eukaryota</taxon>
        <taxon>Fungi</taxon>
        <taxon>Dikarya</taxon>
        <taxon>Basidiomycota</taxon>
        <taxon>Agaricomycotina</taxon>
        <taxon>Agaricomycetes</taxon>
        <taxon>Agaricomycetidae</taxon>
        <taxon>Agaricales</taxon>
        <taxon>Tricholomatineae</taxon>
        <taxon>Lyophyllaceae</taxon>
        <taxon>Tricholomella</taxon>
    </lineage>
</organism>
<feature type="region of interest" description="Disordered" evidence="1">
    <location>
        <begin position="72"/>
        <end position="638"/>
    </location>
</feature>
<feature type="compositionally biased region" description="Low complexity" evidence="1">
    <location>
        <begin position="674"/>
        <end position="683"/>
    </location>
</feature>
<feature type="region of interest" description="Disordered" evidence="1">
    <location>
        <begin position="1405"/>
        <end position="1442"/>
    </location>
</feature>
<feature type="compositionally biased region" description="Low complexity" evidence="1">
    <location>
        <begin position="490"/>
        <end position="502"/>
    </location>
</feature>
<evidence type="ECO:0000313" key="2">
    <source>
        <dbReference type="EMBL" id="KAF5379423.1"/>
    </source>
</evidence>
<feature type="compositionally biased region" description="Polar residues" evidence="1">
    <location>
        <begin position="166"/>
        <end position="176"/>
    </location>
</feature>
<feature type="compositionally biased region" description="Low complexity" evidence="1">
    <location>
        <begin position="1171"/>
        <end position="1184"/>
    </location>
</feature>
<feature type="compositionally biased region" description="Pro residues" evidence="1">
    <location>
        <begin position="229"/>
        <end position="239"/>
    </location>
</feature>
<comment type="caution">
    <text evidence="2">The sequence shown here is derived from an EMBL/GenBank/DDBJ whole genome shotgun (WGS) entry which is preliminary data.</text>
</comment>
<feature type="compositionally biased region" description="Low complexity" evidence="1">
    <location>
        <begin position="1279"/>
        <end position="1290"/>
    </location>
</feature>
<feature type="compositionally biased region" description="Low complexity" evidence="1">
    <location>
        <begin position="1215"/>
        <end position="1235"/>
    </location>
</feature>
<evidence type="ECO:0000313" key="3">
    <source>
        <dbReference type="Proteomes" id="UP000565441"/>
    </source>
</evidence>
<feature type="compositionally biased region" description="Polar residues" evidence="1">
    <location>
        <begin position="1350"/>
        <end position="1364"/>
    </location>
</feature>
<feature type="compositionally biased region" description="Basic and acidic residues" evidence="1">
    <location>
        <begin position="581"/>
        <end position="617"/>
    </location>
</feature>
<feature type="compositionally biased region" description="Basic and acidic residues" evidence="1">
    <location>
        <begin position="555"/>
        <end position="571"/>
    </location>
</feature>
<dbReference type="Proteomes" id="UP000565441">
    <property type="component" value="Unassembled WGS sequence"/>
</dbReference>
<feature type="compositionally biased region" description="Low complexity" evidence="1">
    <location>
        <begin position="368"/>
        <end position="379"/>
    </location>
</feature>
<feature type="region of interest" description="Disordered" evidence="1">
    <location>
        <begin position="1011"/>
        <end position="1047"/>
    </location>
</feature>
<name>A0A8H5H9U9_9AGAR</name>
<accession>A0A8H5H9U9</accession>